<dbReference type="GO" id="GO:0005634">
    <property type="term" value="C:nucleus"/>
    <property type="evidence" value="ECO:0007669"/>
    <property type="project" value="UniProtKB-SubCell"/>
</dbReference>
<feature type="compositionally biased region" description="Polar residues" evidence="12">
    <location>
        <begin position="507"/>
        <end position="530"/>
    </location>
</feature>
<dbReference type="GO" id="GO:0008270">
    <property type="term" value="F:zinc ion binding"/>
    <property type="evidence" value="ECO:0007669"/>
    <property type="project" value="UniProtKB-KW"/>
</dbReference>
<keyword evidence="8" id="KW-0238">DNA-binding</keyword>
<feature type="domain" description="C2H2-type" evidence="13">
    <location>
        <begin position="370"/>
        <end position="397"/>
    </location>
</feature>
<dbReference type="PANTHER" id="PTHR24408:SF58">
    <property type="entry name" value="TRANSCRIPTION FACTOR (TFIIIA), PUTATIVE (AFU_ORTHOLOGUE AFUA_1G05150)-RELATED"/>
    <property type="match status" value="1"/>
</dbReference>
<evidence type="ECO:0000256" key="4">
    <source>
        <dbReference type="ARBA" id="ARBA00022737"/>
    </source>
</evidence>
<feature type="domain" description="C2H2-type" evidence="13">
    <location>
        <begin position="426"/>
        <end position="453"/>
    </location>
</feature>
<feature type="domain" description="C2H2-type" evidence="13">
    <location>
        <begin position="179"/>
        <end position="206"/>
    </location>
</feature>
<dbReference type="GO" id="GO:0042802">
    <property type="term" value="F:identical protein binding"/>
    <property type="evidence" value="ECO:0007669"/>
    <property type="project" value="UniProtKB-ARBA"/>
</dbReference>
<evidence type="ECO:0000256" key="7">
    <source>
        <dbReference type="ARBA" id="ARBA00023015"/>
    </source>
</evidence>
<feature type="compositionally biased region" description="Acidic residues" evidence="12">
    <location>
        <begin position="13"/>
        <end position="25"/>
    </location>
</feature>
<feature type="domain" description="C2H2-type" evidence="13">
    <location>
        <begin position="398"/>
        <end position="425"/>
    </location>
</feature>
<dbReference type="FunFam" id="3.30.160.60:FF:000508">
    <property type="entry name" value="Myeloid zinc finger 1"/>
    <property type="match status" value="1"/>
</dbReference>
<evidence type="ECO:0000313" key="14">
    <source>
        <dbReference type="EMBL" id="JAG20022.1"/>
    </source>
</evidence>
<organism evidence="14">
    <name type="scientific">Lygus hesperus</name>
    <name type="common">Western plant bug</name>
    <dbReference type="NCBI Taxonomy" id="30085"/>
    <lineage>
        <taxon>Eukaryota</taxon>
        <taxon>Metazoa</taxon>
        <taxon>Ecdysozoa</taxon>
        <taxon>Arthropoda</taxon>
        <taxon>Hexapoda</taxon>
        <taxon>Insecta</taxon>
        <taxon>Pterygota</taxon>
        <taxon>Neoptera</taxon>
        <taxon>Paraneoptera</taxon>
        <taxon>Hemiptera</taxon>
        <taxon>Heteroptera</taxon>
        <taxon>Panheteroptera</taxon>
        <taxon>Cimicomorpha</taxon>
        <taxon>Miridae</taxon>
        <taxon>Mirini</taxon>
        <taxon>Lygus</taxon>
    </lineage>
</organism>
<dbReference type="AlphaFoldDB" id="A0A0A9XH25"/>
<feature type="domain" description="C2H2-type" evidence="13">
    <location>
        <begin position="207"/>
        <end position="235"/>
    </location>
</feature>
<keyword evidence="3" id="KW-0479">Metal-binding</keyword>
<keyword evidence="10" id="KW-0539">Nucleus</keyword>
<evidence type="ECO:0000256" key="6">
    <source>
        <dbReference type="ARBA" id="ARBA00022833"/>
    </source>
</evidence>
<dbReference type="SMART" id="SM00355">
    <property type="entry name" value="ZnF_C2H2"/>
    <property type="match status" value="12"/>
</dbReference>
<dbReference type="GO" id="GO:0043565">
    <property type="term" value="F:sequence-specific DNA binding"/>
    <property type="evidence" value="ECO:0007669"/>
    <property type="project" value="TreeGrafter"/>
</dbReference>
<keyword evidence="7" id="KW-0805">Transcription regulation</keyword>
<evidence type="ECO:0000256" key="9">
    <source>
        <dbReference type="ARBA" id="ARBA00023163"/>
    </source>
</evidence>
<feature type="compositionally biased region" description="Acidic residues" evidence="12">
    <location>
        <begin position="76"/>
        <end position="106"/>
    </location>
</feature>
<reference evidence="14" key="1">
    <citation type="journal article" date="2014" name="PLoS ONE">
        <title>Transcriptome-Based Identification of ABC Transporters in the Western Tarnished Plant Bug Lygus hesperus.</title>
        <authorList>
            <person name="Hull J.J."/>
            <person name="Chaney K."/>
            <person name="Geib S.M."/>
            <person name="Fabrick J.A."/>
            <person name="Brent C.S."/>
            <person name="Walsh D."/>
            <person name="Lavine L.C."/>
        </authorList>
    </citation>
    <scope>NUCLEOTIDE SEQUENCE</scope>
</reference>
<dbReference type="InterPro" id="IPR013087">
    <property type="entry name" value="Znf_C2H2_type"/>
</dbReference>
<comment type="subcellular location">
    <subcellularLocation>
        <location evidence="1">Nucleus</location>
    </subcellularLocation>
</comment>
<name>A0A0A9XH25_LYGHE</name>
<evidence type="ECO:0000256" key="12">
    <source>
        <dbReference type="SAM" id="MobiDB-lite"/>
    </source>
</evidence>
<dbReference type="Pfam" id="PF13912">
    <property type="entry name" value="zf-C2H2_6"/>
    <property type="match status" value="1"/>
</dbReference>
<feature type="domain" description="C2H2-type" evidence="13">
    <location>
        <begin position="453"/>
        <end position="480"/>
    </location>
</feature>
<feature type="region of interest" description="Disordered" evidence="12">
    <location>
        <begin position="1"/>
        <end position="31"/>
    </location>
</feature>
<dbReference type="EMBL" id="GBHO01023582">
    <property type="protein sequence ID" value="JAG20022.1"/>
    <property type="molecule type" value="Transcribed_RNA"/>
</dbReference>
<gene>
    <name evidence="14" type="ORF">CM83_84498</name>
</gene>
<evidence type="ECO:0000256" key="11">
    <source>
        <dbReference type="PROSITE-ProRule" id="PRU00042"/>
    </source>
</evidence>
<protein>
    <recommendedName>
        <fullName evidence="13">C2H2-type domain-containing protein</fullName>
    </recommendedName>
</protein>
<evidence type="ECO:0000256" key="5">
    <source>
        <dbReference type="ARBA" id="ARBA00022771"/>
    </source>
</evidence>
<dbReference type="FunFam" id="3.30.160.60:FF:000663">
    <property type="entry name" value="Zinc finger protein 45"/>
    <property type="match status" value="1"/>
</dbReference>
<dbReference type="FunFam" id="3.30.160.60:FF:000965">
    <property type="entry name" value="Neurotrophin receptor-interacting factor homolog"/>
    <property type="match status" value="1"/>
</dbReference>
<keyword evidence="5 11" id="KW-0863">Zinc-finger</keyword>
<proteinExistence type="inferred from homology"/>
<accession>A0A0A9XH25</accession>
<dbReference type="SUPFAM" id="SSF57667">
    <property type="entry name" value="beta-beta-alpha zinc fingers"/>
    <property type="match status" value="5"/>
</dbReference>
<dbReference type="Pfam" id="PF12874">
    <property type="entry name" value="zf-met"/>
    <property type="match status" value="2"/>
</dbReference>
<feature type="region of interest" description="Disordered" evidence="12">
    <location>
        <begin position="46"/>
        <end position="106"/>
    </location>
</feature>
<reference evidence="14" key="2">
    <citation type="submission" date="2014-07" db="EMBL/GenBank/DDBJ databases">
        <authorList>
            <person name="Hull J."/>
        </authorList>
    </citation>
    <scope>NUCLEOTIDE SEQUENCE</scope>
</reference>
<evidence type="ECO:0000256" key="2">
    <source>
        <dbReference type="ARBA" id="ARBA00006991"/>
    </source>
</evidence>
<evidence type="ECO:0000256" key="8">
    <source>
        <dbReference type="ARBA" id="ARBA00023125"/>
    </source>
</evidence>
<dbReference type="GO" id="GO:0000981">
    <property type="term" value="F:DNA-binding transcription factor activity, RNA polymerase II-specific"/>
    <property type="evidence" value="ECO:0007669"/>
    <property type="project" value="TreeGrafter"/>
</dbReference>
<dbReference type="InterPro" id="IPR036236">
    <property type="entry name" value="Znf_C2H2_sf"/>
</dbReference>
<dbReference type="PROSITE" id="PS50157">
    <property type="entry name" value="ZINC_FINGER_C2H2_2"/>
    <property type="match status" value="9"/>
</dbReference>
<dbReference type="Pfam" id="PF00096">
    <property type="entry name" value="zf-C2H2"/>
    <property type="match status" value="5"/>
</dbReference>
<evidence type="ECO:0000259" key="13">
    <source>
        <dbReference type="PROSITE" id="PS50157"/>
    </source>
</evidence>
<keyword evidence="6" id="KW-0862">Zinc</keyword>
<evidence type="ECO:0000256" key="1">
    <source>
        <dbReference type="ARBA" id="ARBA00004123"/>
    </source>
</evidence>
<dbReference type="PROSITE" id="PS00028">
    <property type="entry name" value="ZINC_FINGER_C2H2_1"/>
    <property type="match status" value="8"/>
</dbReference>
<evidence type="ECO:0000256" key="3">
    <source>
        <dbReference type="ARBA" id="ARBA00022723"/>
    </source>
</evidence>
<dbReference type="PANTHER" id="PTHR24408">
    <property type="entry name" value="ZINC FINGER PROTEIN"/>
    <property type="match status" value="1"/>
</dbReference>
<feature type="compositionally biased region" description="Basic and acidic residues" evidence="12">
    <location>
        <begin position="62"/>
        <end position="72"/>
    </location>
</feature>
<keyword evidence="9" id="KW-0804">Transcription</keyword>
<feature type="domain" description="C2H2-type" evidence="13">
    <location>
        <begin position="238"/>
        <end position="265"/>
    </location>
</feature>
<comment type="similarity">
    <text evidence="2">Belongs to the krueppel C2H2-type zinc-finger protein family.</text>
</comment>
<dbReference type="Gene3D" id="3.30.160.60">
    <property type="entry name" value="Classic Zinc Finger"/>
    <property type="match status" value="8"/>
</dbReference>
<keyword evidence="4" id="KW-0677">Repeat</keyword>
<evidence type="ECO:0000256" key="10">
    <source>
        <dbReference type="ARBA" id="ARBA00023242"/>
    </source>
</evidence>
<feature type="domain" description="C2H2-type" evidence="13">
    <location>
        <begin position="139"/>
        <end position="166"/>
    </location>
</feature>
<sequence length="572" mass="63183">MEGDSDDFRMDDSDGFSDNDDDDDPDVPRCGVTLAQLKTRIKEEIVENGEEALANGTIPGVLKEEQVRKDLTNSEGEGDDEDDDDDLGGVDDDDSKDDEDEEQQDELEFKVANFLADTSVSRRGSKKCKKGSIKSACKFKCNQCSALFRYKSTLTYHMKSECGTGVITAGSKVVRNSPALCNICNKQLSSRTSLMVHLRIHTGERPFGCSECGQSFSQNAHLKDHIARLHSQGPDQLFLCRACNTTFSDRATLRTHMEEHVGQQRPFQCPTCRKRYQSQERLTSHVCHGKAIGEGQGSGSSDVAATGTTLGGKRGLTCTACGFLAPTRSDLRDHLARHPLPVTCPECSEKFDSLAAWRKHNRRYHRSRLSKCSFCGRTFPSEYDVRVHERSHTGERPYRCTFCGRGFARKSILDVHTTLHTGRRDYVCSDCGSAFNRKSKLDVHRAEHTDSHVQCQTCQKTFKCKAYLTTHLKTHERDSTSVSCADCGRSFTSRRGLRSHLSKGACPSTTSPTPGVTNQPSPASASTNHLLSPPIPNMPLLAAPPPLIPLIVSPLFMSKLVSLPPADSKRIS</sequence>
<feature type="region of interest" description="Disordered" evidence="12">
    <location>
        <begin position="499"/>
        <end position="530"/>
    </location>
</feature>
<feature type="compositionally biased region" description="Basic and acidic residues" evidence="12">
    <location>
        <begin position="1"/>
        <end position="12"/>
    </location>
</feature>
<feature type="domain" description="C2H2-type" evidence="13">
    <location>
        <begin position="482"/>
        <end position="514"/>
    </location>
</feature>